<comment type="caution">
    <text evidence="3">The sequence shown here is derived from an EMBL/GenBank/DDBJ whole genome shotgun (WGS) entry which is preliminary data.</text>
</comment>
<dbReference type="Gene3D" id="3.90.550.10">
    <property type="entry name" value="Spore Coat Polysaccharide Biosynthesis Protein SpsA, Chain A"/>
    <property type="match status" value="1"/>
</dbReference>
<dbReference type="InterPro" id="IPR001173">
    <property type="entry name" value="Glyco_trans_2-like"/>
</dbReference>
<protein>
    <recommendedName>
        <fullName evidence="2">Glycosyltransferase 2-like domain-containing protein</fullName>
    </recommendedName>
</protein>
<evidence type="ECO:0000313" key="4">
    <source>
        <dbReference type="Proteomes" id="UP000242861"/>
    </source>
</evidence>
<dbReference type="AlphaFoldDB" id="A0A2I0CU65"/>
<keyword evidence="1" id="KW-0997">Cell inner membrane</keyword>
<gene>
    <name evidence="3" type="ORF">CW360_01040</name>
</gene>
<dbReference type="Proteomes" id="UP000242861">
    <property type="component" value="Unassembled WGS sequence"/>
</dbReference>
<dbReference type="SUPFAM" id="SSF53448">
    <property type="entry name" value="Nucleotide-diphospho-sugar transferases"/>
    <property type="match status" value="1"/>
</dbReference>
<dbReference type="Pfam" id="PF00535">
    <property type="entry name" value="Glycos_transf_2"/>
    <property type="match status" value="1"/>
</dbReference>
<dbReference type="EMBL" id="PIYS01000002">
    <property type="protein sequence ID" value="PKF73077.1"/>
    <property type="molecule type" value="Genomic_DNA"/>
</dbReference>
<name>A0A2I0CU65_9PSED</name>
<reference evidence="4" key="1">
    <citation type="submission" date="2017-12" db="EMBL/GenBank/DDBJ databases">
        <authorList>
            <person name="Yu X.-Y."/>
        </authorList>
    </citation>
    <scope>NUCLEOTIDE SEQUENCE [LARGE SCALE GENOMIC DNA]</scope>
    <source>
        <strain evidence="4">ZYSR67-Z</strain>
    </source>
</reference>
<dbReference type="InterPro" id="IPR029044">
    <property type="entry name" value="Nucleotide-diphossugar_trans"/>
</dbReference>
<evidence type="ECO:0000256" key="1">
    <source>
        <dbReference type="ARBA" id="ARBA00022519"/>
    </source>
</evidence>
<feature type="domain" description="Glycosyltransferase 2-like" evidence="2">
    <location>
        <begin position="7"/>
        <end position="121"/>
    </location>
</feature>
<evidence type="ECO:0000259" key="2">
    <source>
        <dbReference type="Pfam" id="PF00535"/>
    </source>
</evidence>
<dbReference type="PANTHER" id="PTHR43685">
    <property type="entry name" value="GLYCOSYLTRANSFERASE"/>
    <property type="match status" value="1"/>
</dbReference>
<dbReference type="PANTHER" id="PTHR43685:SF2">
    <property type="entry name" value="GLYCOSYLTRANSFERASE 2-LIKE DOMAIN-CONTAINING PROTEIN"/>
    <property type="match status" value="1"/>
</dbReference>
<proteinExistence type="predicted"/>
<evidence type="ECO:0000313" key="3">
    <source>
        <dbReference type="EMBL" id="PKF73077.1"/>
    </source>
</evidence>
<keyword evidence="1" id="KW-1003">Cell membrane</keyword>
<keyword evidence="1" id="KW-0472">Membrane</keyword>
<sequence length="466" mass="52731">MQIPLTVALLTYNRANYLEESLRAILNQTYRDFELLVLDNGSTDETPSIVLSVKDERLRYVRNPPGHTAVFNFLSAIRIARGQRILVTHDDDIMEPEMLQKQMALIEARPDITAVWTNASVIDGKGAVLQPSISPVGEDRIYEVGEYIVSTKEAILWHPPSSMIFSHRLLSERHIRNMYLGSPGVSTRRATDEGDQILPAQMNLSGAVAFLSEPLLRYRRHSAQETNNAHLARTALNLFRALLRIMRKAPDLQAYEAIFQNQIVRFQAQDIVMSAKSWSERTLLKQMELLLKKGILNSANNVQSLIYLLPLIVFSLQTNREGVARSILNEIRLCDVKERPWMLALYRWAKHRCAGGNIFSTLPKNSRVVVLGSVFIAALLLFEAREAGVQVVCCLDSNIQRQGQVWFGCPIVAHSWLTTCSDPVELIILSSERDSEVETIEMLRAYDAVTPIRSWKDFAMTAEEVI</sequence>
<dbReference type="CDD" id="cd00761">
    <property type="entry name" value="Glyco_tranf_GTA_type"/>
    <property type="match status" value="1"/>
</dbReference>
<organism evidence="3 4">
    <name type="scientific">Pseudomonas fluvialis</name>
    <dbReference type="NCBI Taxonomy" id="1793966"/>
    <lineage>
        <taxon>Bacteria</taxon>
        <taxon>Pseudomonadati</taxon>
        <taxon>Pseudomonadota</taxon>
        <taxon>Gammaproteobacteria</taxon>
        <taxon>Pseudomonadales</taxon>
        <taxon>Pseudomonadaceae</taxon>
        <taxon>Pseudomonas</taxon>
    </lineage>
</organism>
<accession>A0A2I0CU65</accession>
<dbReference type="InterPro" id="IPR050834">
    <property type="entry name" value="Glycosyltransf_2"/>
</dbReference>
<dbReference type="RefSeq" id="WP_101192442.1">
    <property type="nucleotide sequence ID" value="NZ_PIYS01000002.1"/>
</dbReference>